<dbReference type="GO" id="GO:0005524">
    <property type="term" value="F:ATP binding"/>
    <property type="evidence" value="ECO:0007669"/>
    <property type="project" value="UniProtKB-KW"/>
</dbReference>
<keyword evidence="14" id="KW-0131">Cell cycle</keyword>
<dbReference type="CDD" id="cd18793">
    <property type="entry name" value="SF2_C_SNF"/>
    <property type="match status" value="1"/>
</dbReference>
<feature type="domain" description="Helicase C-terminal" evidence="19">
    <location>
        <begin position="507"/>
        <end position="660"/>
    </location>
</feature>
<comment type="subunit">
    <text evidence="2">Interacts (via N-terminus) with spn-A/Rad51.</text>
</comment>
<proteinExistence type="inferred from homology"/>
<dbReference type="Pfam" id="PF00271">
    <property type="entry name" value="Helicase_C"/>
    <property type="match status" value="1"/>
</dbReference>
<dbReference type="InterPro" id="IPR014001">
    <property type="entry name" value="Helicase_ATP-bd"/>
</dbReference>
<reference evidence="21" key="1">
    <citation type="submission" date="2025-08" db="UniProtKB">
        <authorList>
            <consortium name="RefSeq"/>
        </authorList>
    </citation>
    <scope>IDENTIFICATION</scope>
    <source>
        <tissue evidence="21">Whole organism</tissue>
    </source>
</reference>
<dbReference type="Gene3D" id="1.20.120.850">
    <property type="entry name" value="SWI2/SNF2 ATPases, N-terminal domain"/>
    <property type="match status" value="1"/>
</dbReference>
<dbReference type="PROSITE" id="PS51194">
    <property type="entry name" value="HELICASE_CTER"/>
    <property type="match status" value="1"/>
</dbReference>
<dbReference type="Pfam" id="PF00176">
    <property type="entry name" value="SNF2-rel_dom"/>
    <property type="match status" value="1"/>
</dbReference>
<dbReference type="FunFam" id="3.40.50.10810:FF:000010">
    <property type="entry name" value="DNA repair and recombination protein RAD54-like"/>
    <property type="match status" value="1"/>
</dbReference>
<evidence type="ECO:0000259" key="19">
    <source>
        <dbReference type="PROSITE" id="PS51194"/>
    </source>
</evidence>
<dbReference type="GO" id="GO:0016787">
    <property type="term" value="F:hydrolase activity"/>
    <property type="evidence" value="ECO:0007669"/>
    <property type="project" value="UniProtKB-KW"/>
</dbReference>
<accession>A0A8B7NN52</accession>
<dbReference type="CTD" id="33507"/>
<keyword evidence="12" id="KW-0234">DNA repair</keyword>
<dbReference type="AlphaFoldDB" id="A0A8B7NN52"/>
<evidence type="ECO:0000256" key="15">
    <source>
        <dbReference type="ARBA" id="ARBA00024776"/>
    </source>
</evidence>
<keyword evidence="5" id="KW-0132">Cell division</keyword>
<feature type="compositionally biased region" description="Polar residues" evidence="17">
    <location>
        <begin position="1"/>
        <end position="12"/>
    </location>
</feature>
<dbReference type="RefSeq" id="XP_018015110.1">
    <property type="nucleotide sequence ID" value="XM_018159621.2"/>
</dbReference>
<dbReference type="InterPro" id="IPR000330">
    <property type="entry name" value="SNF2_N"/>
</dbReference>
<evidence type="ECO:0000256" key="4">
    <source>
        <dbReference type="ARBA" id="ARBA00022553"/>
    </source>
</evidence>
<sequence length="751" mass="84372">MRRSLAPSQLQKRPNDESPPLQQGKRSLKRALVDKNEDFKPGIAISPFRAPLKDLPPPSSANIERSNSSISAHEALIRELLARPFKVPLSNYSGSGYQRSLGLRRSGVRRPLHDPDAPGALVLFNPPQMSQHQKLTSDGSKQQVHVVVDPMLGDILRPHQREGVAFMYDCVTGKRIPGSWGCIMADEMGLGKTLQCITLLWTLLKQGPDATPTIQKAMVVCPSSLVKNWHNEINKWLKGRLSCLPIDSGSKEDIDRNLRGFAETYGRRPVNAVLIISYETFRLHAHVLNNHDLGLILCDEGHRLKNSDNLTYQALMALKTVRRVLLSGTPIQNDLLEYFSLVHFVNAGILGTAQEFRKRFENPILRSRDADASDAEHQLGKERLEELTTIVNRCLIRRTNELLSKYLPVKYEFVVCCPLTQMQQSLYNAFVQSTHVRRQLQGIEGSKGSGSALTAINSLKKLCNHPDLLWDKVAAREDGYEQLAKFYPSNHDTKGAVDVSLSGKISLLDTLLAHIRHRTADKVVLISNYTQTLDLFQRLARHRGYNCVRLDGSMTIKKRAKMVEKFNSPDSSDFLFLLSSKAGGCGLNLIGANRLVMFDPDWNPANDDQAMARVWRDGQTKTCYIYRLVATGSIEEKILQRQAHKKALSSCVVDCEEDVHRHFSVAQLRELFTLRPDTASDTHDKFQCRRCVNGIQVRPPPETADCTSDLSNWQHSTEPRPLPDVILKLAWPTAGVSFAFHQRSHEAKAVP</sequence>
<evidence type="ECO:0000256" key="3">
    <source>
        <dbReference type="ARBA" id="ARBA00015341"/>
    </source>
</evidence>
<evidence type="ECO:0000313" key="21">
    <source>
        <dbReference type="RefSeq" id="XP_018015110.1"/>
    </source>
</evidence>
<keyword evidence="7" id="KW-0227">DNA damage</keyword>
<name>A0A8B7NN52_HYAAZ</name>
<dbReference type="GO" id="GO:0051301">
    <property type="term" value="P:cell division"/>
    <property type="evidence" value="ECO:0007669"/>
    <property type="project" value="UniProtKB-KW"/>
</dbReference>
<feature type="region of interest" description="Disordered" evidence="17">
    <location>
        <begin position="1"/>
        <end position="27"/>
    </location>
</feature>
<organism evidence="20 21">
    <name type="scientific">Hyalella azteca</name>
    <name type="common">Amphipod</name>
    <dbReference type="NCBI Taxonomy" id="294128"/>
    <lineage>
        <taxon>Eukaryota</taxon>
        <taxon>Metazoa</taxon>
        <taxon>Ecdysozoa</taxon>
        <taxon>Arthropoda</taxon>
        <taxon>Crustacea</taxon>
        <taxon>Multicrustacea</taxon>
        <taxon>Malacostraca</taxon>
        <taxon>Eumalacostraca</taxon>
        <taxon>Peracarida</taxon>
        <taxon>Amphipoda</taxon>
        <taxon>Senticaudata</taxon>
        <taxon>Talitrida</taxon>
        <taxon>Talitroidea</taxon>
        <taxon>Hyalellidae</taxon>
        <taxon>Hyalella</taxon>
    </lineage>
</organism>
<dbReference type="PANTHER" id="PTHR45629">
    <property type="entry name" value="SNF2/RAD54 FAMILY MEMBER"/>
    <property type="match status" value="1"/>
</dbReference>
<evidence type="ECO:0000256" key="12">
    <source>
        <dbReference type="ARBA" id="ARBA00023204"/>
    </source>
</evidence>
<dbReference type="KEGG" id="hazt:108672005"/>
<evidence type="ECO:0000256" key="8">
    <source>
        <dbReference type="ARBA" id="ARBA00022776"/>
    </source>
</evidence>
<comment type="similarity">
    <text evidence="1">Belongs to the SNF2/RAD54 helicase family.</text>
</comment>
<dbReference type="FunFam" id="3.40.50.300:FF:000332">
    <property type="entry name" value="DNA repair and recombination protein RAD54-like"/>
    <property type="match status" value="1"/>
</dbReference>
<evidence type="ECO:0000256" key="7">
    <source>
        <dbReference type="ARBA" id="ARBA00022763"/>
    </source>
</evidence>
<protein>
    <recommendedName>
        <fullName evidence="3">DNA repair and recombination protein RAD54-like</fullName>
    </recommendedName>
    <alternativeName>
        <fullName evidence="16">Protein okra</fullName>
    </alternativeName>
</protein>
<comment type="function">
    <text evidence="15">Involved in mitotic DNA repair and meiotic recombination. Functions in the recombinational DNA repair pathway. Essential for interhomolog gene conversion (GC), but may have a less important role in intersister GC than spn-A/Rad51. In the presence of DNA, spn-A/Rad51 enhances the ATPase activity of okr/Rad54.</text>
</comment>
<dbReference type="Gene3D" id="3.40.50.300">
    <property type="entry name" value="P-loop containing nucleotide triphosphate hydrolases"/>
    <property type="match status" value="1"/>
</dbReference>
<keyword evidence="20" id="KW-1185">Reference proteome</keyword>
<keyword evidence="10" id="KW-0347">Helicase</keyword>
<evidence type="ECO:0000256" key="5">
    <source>
        <dbReference type="ARBA" id="ARBA00022618"/>
    </source>
</evidence>
<feature type="domain" description="Helicase ATP-binding" evidence="18">
    <location>
        <begin position="173"/>
        <end position="348"/>
    </location>
</feature>
<dbReference type="PANTHER" id="PTHR45629:SF7">
    <property type="entry name" value="DNA EXCISION REPAIR PROTEIN ERCC-6-RELATED"/>
    <property type="match status" value="1"/>
</dbReference>
<dbReference type="GO" id="GO:0004386">
    <property type="term" value="F:helicase activity"/>
    <property type="evidence" value="ECO:0007669"/>
    <property type="project" value="UniProtKB-KW"/>
</dbReference>
<dbReference type="InterPro" id="IPR049730">
    <property type="entry name" value="SNF2/RAD54-like_C"/>
</dbReference>
<dbReference type="OMA" id="KMICVEV"/>
<feature type="region of interest" description="Disordered" evidence="17">
    <location>
        <begin position="43"/>
        <end position="66"/>
    </location>
</feature>
<keyword evidence="11" id="KW-0067">ATP-binding</keyword>
<dbReference type="GO" id="GO:0005634">
    <property type="term" value="C:nucleus"/>
    <property type="evidence" value="ECO:0007669"/>
    <property type="project" value="TreeGrafter"/>
</dbReference>
<dbReference type="OrthoDB" id="413460at2759"/>
<evidence type="ECO:0000256" key="1">
    <source>
        <dbReference type="ARBA" id="ARBA00007025"/>
    </source>
</evidence>
<keyword evidence="13" id="KW-0469">Meiosis</keyword>
<evidence type="ECO:0000256" key="13">
    <source>
        <dbReference type="ARBA" id="ARBA00023254"/>
    </source>
</evidence>
<evidence type="ECO:0000256" key="2">
    <source>
        <dbReference type="ARBA" id="ARBA00011467"/>
    </source>
</evidence>
<dbReference type="SMART" id="SM00487">
    <property type="entry name" value="DEXDc"/>
    <property type="match status" value="1"/>
</dbReference>
<dbReference type="PROSITE" id="PS51192">
    <property type="entry name" value="HELICASE_ATP_BIND_1"/>
    <property type="match status" value="1"/>
</dbReference>
<evidence type="ECO:0000256" key="11">
    <source>
        <dbReference type="ARBA" id="ARBA00022840"/>
    </source>
</evidence>
<dbReference type="Proteomes" id="UP000694843">
    <property type="component" value="Unplaced"/>
</dbReference>
<dbReference type="GO" id="GO:0007131">
    <property type="term" value="P:reciprocal meiotic recombination"/>
    <property type="evidence" value="ECO:0007669"/>
    <property type="project" value="TreeGrafter"/>
</dbReference>
<dbReference type="Gene3D" id="3.40.50.10810">
    <property type="entry name" value="Tandem AAA-ATPase domain"/>
    <property type="match status" value="1"/>
</dbReference>
<dbReference type="GO" id="GO:0045003">
    <property type="term" value="P:double-strand break repair via synthesis-dependent strand annealing"/>
    <property type="evidence" value="ECO:0007669"/>
    <property type="project" value="TreeGrafter"/>
</dbReference>
<dbReference type="SMART" id="SM00490">
    <property type="entry name" value="HELICc"/>
    <property type="match status" value="1"/>
</dbReference>
<evidence type="ECO:0000256" key="16">
    <source>
        <dbReference type="ARBA" id="ARBA00029956"/>
    </source>
</evidence>
<dbReference type="InterPro" id="IPR027417">
    <property type="entry name" value="P-loop_NTPase"/>
</dbReference>
<dbReference type="InterPro" id="IPR001650">
    <property type="entry name" value="Helicase_C-like"/>
</dbReference>
<evidence type="ECO:0000256" key="6">
    <source>
        <dbReference type="ARBA" id="ARBA00022741"/>
    </source>
</evidence>
<dbReference type="GeneID" id="108672005"/>
<evidence type="ECO:0000256" key="10">
    <source>
        <dbReference type="ARBA" id="ARBA00022806"/>
    </source>
</evidence>
<evidence type="ECO:0000256" key="9">
    <source>
        <dbReference type="ARBA" id="ARBA00022801"/>
    </source>
</evidence>
<dbReference type="InterPro" id="IPR050496">
    <property type="entry name" value="SNF2_RAD54_helicase_repair"/>
</dbReference>
<evidence type="ECO:0000256" key="17">
    <source>
        <dbReference type="SAM" id="MobiDB-lite"/>
    </source>
</evidence>
<dbReference type="InterPro" id="IPR038718">
    <property type="entry name" value="SNF2-like_sf"/>
</dbReference>
<dbReference type="SUPFAM" id="SSF52540">
    <property type="entry name" value="P-loop containing nucleoside triphosphate hydrolases"/>
    <property type="match status" value="2"/>
</dbReference>
<dbReference type="GO" id="GO:0015616">
    <property type="term" value="F:DNA translocase activity"/>
    <property type="evidence" value="ECO:0007669"/>
    <property type="project" value="TreeGrafter"/>
</dbReference>
<keyword evidence="4" id="KW-0597">Phosphoprotein</keyword>
<keyword evidence="6" id="KW-0547">Nucleotide-binding</keyword>
<keyword evidence="9" id="KW-0378">Hydrolase</keyword>
<keyword evidence="8" id="KW-0498">Mitosis</keyword>
<evidence type="ECO:0000256" key="14">
    <source>
        <dbReference type="ARBA" id="ARBA00023306"/>
    </source>
</evidence>
<evidence type="ECO:0000259" key="18">
    <source>
        <dbReference type="PROSITE" id="PS51192"/>
    </source>
</evidence>
<evidence type="ECO:0000313" key="20">
    <source>
        <dbReference type="Proteomes" id="UP000694843"/>
    </source>
</evidence>
<gene>
    <name evidence="21" type="primary">LOC108672005</name>
</gene>